<sequence>MANTQDVDGILQSGQGPGVPLEATVGLPVHIQTRNVLSGAFSQKTACGIHQLPWGTLCFPSSSSSGCRHQDSDHTSSSHMHFMTHVLLLLGRREAEKALMAQKHISMTRSKHLTLQIPRPSGQKEAVSQEAMPLLDP</sequence>
<evidence type="ECO:0000313" key="2">
    <source>
        <dbReference type="EMBL" id="KAK2089892.1"/>
    </source>
</evidence>
<protein>
    <submittedName>
        <fullName evidence="2">Uncharacterized protein</fullName>
    </submittedName>
</protein>
<comment type="caution">
    <text evidence="2">The sequence shown here is derived from an EMBL/GenBank/DDBJ whole genome shotgun (WGS) entry which is preliminary data.</text>
</comment>
<organism evidence="2 3">
    <name type="scientific">Saguinus oedipus</name>
    <name type="common">Cotton-top tamarin</name>
    <name type="synonym">Oedipomidas oedipus</name>
    <dbReference type="NCBI Taxonomy" id="9490"/>
    <lineage>
        <taxon>Eukaryota</taxon>
        <taxon>Metazoa</taxon>
        <taxon>Chordata</taxon>
        <taxon>Craniata</taxon>
        <taxon>Vertebrata</taxon>
        <taxon>Euteleostomi</taxon>
        <taxon>Mammalia</taxon>
        <taxon>Eutheria</taxon>
        <taxon>Euarchontoglires</taxon>
        <taxon>Primates</taxon>
        <taxon>Haplorrhini</taxon>
        <taxon>Platyrrhini</taxon>
        <taxon>Cebidae</taxon>
        <taxon>Callitrichinae</taxon>
        <taxon>Saguinus</taxon>
    </lineage>
</organism>
<feature type="region of interest" description="Disordered" evidence="1">
    <location>
        <begin position="117"/>
        <end position="137"/>
    </location>
</feature>
<gene>
    <name evidence="2" type="ORF">P7K49_032558</name>
</gene>
<proteinExistence type="predicted"/>
<name>A0ABQ9TYK5_SAGOE</name>
<accession>A0ABQ9TYK5</accession>
<dbReference type="Proteomes" id="UP001266305">
    <property type="component" value="Unassembled WGS sequence"/>
</dbReference>
<dbReference type="EMBL" id="JASSZA010000018">
    <property type="protein sequence ID" value="KAK2089892.1"/>
    <property type="molecule type" value="Genomic_DNA"/>
</dbReference>
<reference evidence="2 3" key="1">
    <citation type="submission" date="2023-05" db="EMBL/GenBank/DDBJ databases">
        <title>B98-5 Cell Line De Novo Hybrid Assembly: An Optical Mapping Approach.</title>
        <authorList>
            <person name="Kananen K."/>
            <person name="Auerbach J.A."/>
            <person name="Kautto E."/>
            <person name="Blachly J.S."/>
        </authorList>
    </citation>
    <scope>NUCLEOTIDE SEQUENCE [LARGE SCALE GENOMIC DNA]</scope>
    <source>
        <strain evidence="2">B95-8</strain>
        <tissue evidence="2">Cell line</tissue>
    </source>
</reference>
<evidence type="ECO:0000313" key="3">
    <source>
        <dbReference type="Proteomes" id="UP001266305"/>
    </source>
</evidence>
<evidence type="ECO:0000256" key="1">
    <source>
        <dbReference type="SAM" id="MobiDB-lite"/>
    </source>
</evidence>
<keyword evidence="3" id="KW-1185">Reference proteome</keyword>